<dbReference type="SUPFAM" id="SSF46785">
    <property type="entry name" value="Winged helix' DNA-binding domain"/>
    <property type="match status" value="1"/>
</dbReference>
<comment type="caution">
    <text evidence="6">The sequence shown here is derived from an EMBL/GenBank/DDBJ whole genome shotgun (WGS) entry which is preliminary data.</text>
</comment>
<keyword evidence="4" id="KW-0804">Transcription</keyword>
<dbReference type="Gene3D" id="1.10.10.10">
    <property type="entry name" value="Winged helix-like DNA-binding domain superfamily/Winged helix DNA-binding domain"/>
    <property type="match status" value="1"/>
</dbReference>
<evidence type="ECO:0000256" key="4">
    <source>
        <dbReference type="ARBA" id="ARBA00023163"/>
    </source>
</evidence>
<dbReference type="InterPro" id="IPR005119">
    <property type="entry name" value="LysR_subst-bd"/>
</dbReference>
<reference evidence="6 7" key="1">
    <citation type="submission" date="2018-12" db="EMBL/GenBank/DDBJ databases">
        <title>The Genome Submission of two Enterobacter spp. strains.</title>
        <authorList>
            <person name="Wu W."/>
            <person name="Wei L."/>
            <person name="Feng Y."/>
            <person name="Zong Z."/>
        </authorList>
    </citation>
    <scope>NUCLEOTIDE SEQUENCE [LARGE SCALE GENOMIC DNA]</scope>
    <source>
        <strain evidence="6 7">WCHEHu045002</strain>
    </source>
</reference>
<dbReference type="GO" id="GO:0003700">
    <property type="term" value="F:DNA-binding transcription factor activity"/>
    <property type="evidence" value="ECO:0007669"/>
    <property type="project" value="InterPro"/>
</dbReference>
<dbReference type="AlphaFoldDB" id="A0A3R9QTJ9"/>
<sequence length="298" mass="33645">MELQHLRCFLAVAETLHFGEAAHRLDMLPSALGRNIRLLEEALGTRLFTRSTRRVALTENGILLREEARKLLAHADAIMLQFRQNPRRSQPLLRVGTIDSAAIGLLPGLLQLFRQTHPEVEIQLFEDKTVHLLPKLKSGRLDLIFIRPPSQLDAQFSRLFLCHEPGILALPVSHPFAEREWVNIAELEGMPMILPERRSRPHSHDLTMNLFHNAGIQVTVSQMADEKQTIINLVAAGIGLAIVPAWSSRFQMAGVKFVRITGSEATGMPLEAVWMREAKDEIRDAMLEMLVAHSELYE</sequence>
<dbReference type="CDD" id="cd08414">
    <property type="entry name" value="PBP2_LTTR_aromatics_like"/>
    <property type="match status" value="1"/>
</dbReference>
<keyword evidence="3" id="KW-0238">DNA-binding</keyword>
<proteinExistence type="inferred from homology"/>
<dbReference type="InterPro" id="IPR036390">
    <property type="entry name" value="WH_DNA-bd_sf"/>
</dbReference>
<protein>
    <submittedName>
        <fullName evidence="6">LysR family transcriptional regulator</fullName>
    </submittedName>
</protein>
<dbReference type="InterPro" id="IPR000847">
    <property type="entry name" value="LysR_HTH_N"/>
</dbReference>
<evidence type="ECO:0000256" key="2">
    <source>
        <dbReference type="ARBA" id="ARBA00023015"/>
    </source>
</evidence>
<dbReference type="Gene3D" id="3.40.190.10">
    <property type="entry name" value="Periplasmic binding protein-like II"/>
    <property type="match status" value="2"/>
</dbReference>
<dbReference type="SUPFAM" id="SSF53850">
    <property type="entry name" value="Periplasmic binding protein-like II"/>
    <property type="match status" value="1"/>
</dbReference>
<dbReference type="GO" id="GO:0032993">
    <property type="term" value="C:protein-DNA complex"/>
    <property type="evidence" value="ECO:0007669"/>
    <property type="project" value="TreeGrafter"/>
</dbReference>
<dbReference type="PANTHER" id="PTHR30346">
    <property type="entry name" value="TRANSCRIPTIONAL DUAL REGULATOR HCAR-RELATED"/>
    <property type="match status" value="1"/>
</dbReference>
<evidence type="ECO:0000256" key="1">
    <source>
        <dbReference type="ARBA" id="ARBA00009437"/>
    </source>
</evidence>
<comment type="similarity">
    <text evidence="1">Belongs to the LysR transcriptional regulatory family.</text>
</comment>
<dbReference type="PANTHER" id="PTHR30346:SF0">
    <property type="entry name" value="HCA OPERON TRANSCRIPTIONAL ACTIVATOR HCAR"/>
    <property type="match status" value="1"/>
</dbReference>
<dbReference type="PROSITE" id="PS50931">
    <property type="entry name" value="HTH_LYSR"/>
    <property type="match status" value="1"/>
</dbReference>
<evidence type="ECO:0000259" key="5">
    <source>
        <dbReference type="PROSITE" id="PS50931"/>
    </source>
</evidence>
<dbReference type="Pfam" id="PF03466">
    <property type="entry name" value="LysR_substrate"/>
    <property type="match status" value="1"/>
</dbReference>
<gene>
    <name evidence="6" type="ORF">EJE24_03595</name>
</gene>
<dbReference type="Pfam" id="PF00126">
    <property type="entry name" value="HTH_1"/>
    <property type="match status" value="1"/>
</dbReference>
<dbReference type="InterPro" id="IPR036388">
    <property type="entry name" value="WH-like_DNA-bd_sf"/>
</dbReference>
<evidence type="ECO:0000313" key="7">
    <source>
        <dbReference type="Proteomes" id="UP000276389"/>
    </source>
</evidence>
<dbReference type="FunFam" id="1.10.10.10:FF:000001">
    <property type="entry name" value="LysR family transcriptional regulator"/>
    <property type="match status" value="1"/>
</dbReference>
<dbReference type="Proteomes" id="UP000276389">
    <property type="component" value="Unassembled WGS sequence"/>
</dbReference>
<feature type="domain" description="HTH lysR-type" evidence="5">
    <location>
        <begin position="1"/>
        <end position="58"/>
    </location>
</feature>
<name>A0A3R9QTJ9_9ENTR</name>
<evidence type="ECO:0000313" key="6">
    <source>
        <dbReference type="EMBL" id="RSK70864.1"/>
    </source>
</evidence>
<keyword evidence="2" id="KW-0805">Transcription regulation</keyword>
<dbReference type="RefSeq" id="WP_125913662.1">
    <property type="nucleotide sequence ID" value="NZ_CAMLPR010000011.1"/>
</dbReference>
<organism evidence="6 7">
    <name type="scientific">Enterobacter huaxiensis</name>
    <dbReference type="NCBI Taxonomy" id="2494702"/>
    <lineage>
        <taxon>Bacteria</taxon>
        <taxon>Pseudomonadati</taxon>
        <taxon>Pseudomonadota</taxon>
        <taxon>Gammaproteobacteria</taxon>
        <taxon>Enterobacterales</taxon>
        <taxon>Enterobacteriaceae</taxon>
        <taxon>Enterobacter</taxon>
    </lineage>
</organism>
<accession>A0A3R9QTJ9</accession>
<dbReference type="GO" id="GO:0003677">
    <property type="term" value="F:DNA binding"/>
    <property type="evidence" value="ECO:0007669"/>
    <property type="project" value="UniProtKB-KW"/>
</dbReference>
<evidence type="ECO:0000256" key="3">
    <source>
        <dbReference type="ARBA" id="ARBA00023125"/>
    </source>
</evidence>
<dbReference type="EMBL" id="RWHU01000001">
    <property type="protein sequence ID" value="RSK70864.1"/>
    <property type="molecule type" value="Genomic_DNA"/>
</dbReference>